<evidence type="ECO:0000256" key="1">
    <source>
        <dbReference type="SAM" id="MobiDB-lite"/>
    </source>
</evidence>
<feature type="region of interest" description="Disordered" evidence="1">
    <location>
        <begin position="293"/>
        <end position="387"/>
    </location>
</feature>
<evidence type="ECO:0000313" key="2">
    <source>
        <dbReference type="EMBL" id="OMJ88626.1"/>
    </source>
</evidence>
<reference evidence="2 3" key="1">
    <citation type="submission" date="2016-11" db="EMBL/GenBank/DDBJ databases">
        <title>The macronuclear genome of Stentor coeruleus: a giant cell with tiny introns.</title>
        <authorList>
            <person name="Slabodnick M."/>
            <person name="Ruby J.G."/>
            <person name="Reiff S.B."/>
            <person name="Swart E.C."/>
            <person name="Gosai S."/>
            <person name="Prabakaran S."/>
            <person name="Witkowska E."/>
            <person name="Larue G.E."/>
            <person name="Fisher S."/>
            <person name="Freeman R.M."/>
            <person name="Gunawardena J."/>
            <person name="Chu W."/>
            <person name="Stover N.A."/>
            <person name="Gregory B.D."/>
            <person name="Nowacki M."/>
            <person name="Derisi J."/>
            <person name="Roy S.W."/>
            <person name="Marshall W.F."/>
            <person name="Sood P."/>
        </authorList>
    </citation>
    <scope>NUCLEOTIDE SEQUENCE [LARGE SCALE GENOMIC DNA]</scope>
    <source>
        <strain evidence="2">WM001</strain>
    </source>
</reference>
<feature type="compositionally biased region" description="Polar residues" evidence="1">
    <location>
        <begin position="368"/>
        <end position="380"/>
    </location>
</feature>
<dbReference type="EMBL" id="MPUH01000146">
    <property type="protein sequence ID" value="OMJ88626.1"/>
    <property type="molecule type" value="Genomic_DNA"/>
</dbReference>
<gene>
    <name evidence="2" type="ORF">SteCoe_9408</name>
</gene>
<proteinExistence type="predicted"/>
<feature type="compositionally biased region" description="Polar residues" evidence="1">
    <location>
        <begin position="304"/>
        <end position="316"/>
    </location>
</feature>
<name>A0A1R2CI48_9CILI</name>
<keyword evidence="3" id="KW-1185">Reference proteome</keyword>
<sequence>MDLNRRISKSFDNRKHNHTRSTVFDATYEQANLSSLKSCPKQLALDINRNATTTRSSRTFASTVFSQAEKQLPRVNIHKPSDHSAAYFYGSEPTEYYKKNKISDFEPNFIPDYKYKPNWIVETDDFLPIPEDYNDINNTPVNVVFKSPRPEGIYPVNMMGCRKVEVNRQVLCTTPQPKIEKDIDKLLSPEKKNNFGPGNNVVYGKCTTPKPLKKNFSLYTRDGTPGENDSKNYVAKGENGSNGVYVNHMSIDISKAQGIKNIVGQKDGKVTKGSLNQQSHRIIENGRKINEDVLGNRIKDKSTGAANKNTKNPTSENKNKSPVIHRTTASEDNKSPINKKPTPVQKNPSPIYTHPKPLINKSLLVPMSKSQQSHTRSTASPLVKPKK</sequence>
<evidence type="ECO:0000313" key="3">
    <source>
        <dbReference type="Proteomes" id="UP000187209"/>
    </source>
</evidence>
<comment type="caution">
    <text evidence="2">The sequence shown here is derived from an EMBL/GenBank/DDBJ whole genome shotgun (WGS) entry which is preliminary data.</text>
</comment>
<dbReference type="AlphaFoldDB" id="A0A1R2CI48"/>
<dbReference type="Proteomes" id="UP000187209">
    <property type="component" value="Unassembled WGS sequence"/>
</dbReference>
<organism evidence="2 3">
    <name type="scientific">Stentor coeruleus</name>
    <dbReference type="NCBI Taxonomy" id="5963"/>
    <lineage>
        <taxon>Eukaryota</taxon>
        <taxon>Sar</taxon>
        <taxon>Alveolata</taxon>
        <taxon>Ciliophora</taxon>
        <taxon>Postciliodesmatophora</taxon>
        <taxon>Heterotrichea</taxon>
        <taxon>Heterotrichida</taxon>
        <taxon>Stentoridae</taxon>
        <taxon>Stentor</taxon>
    </lineage>
</organism>
<accession>A0A1R2CI48</accession>
<protein>
    <submittedName>
        <fullName evidence="2">Uncharacterized protein</fullName>
    </submittedName>
</protein>